<feature type="compositionally biased region" description="Polar residues" evidence="1">
    <location>
        <begin position="7"/>
        <end position="19"/>
    </location>
</feature>
<evidence type="ECO:0000313" key="4">
    <source>
        <dbReference type="Proteomes" id="UP001221757"/>
    </source>
</evidence>
<keyword evidence="2" id="KW-1133">Transmembrane helix</keyword>
<sequence>MSRTIEDSSPSSVVIQDSGPSPVASLRVKITPWRLLNTAVLLILGTTKAVSTLLGETSAPNNLDWTIGVVWALISYWVSLVEQEAPTVAPWFFTADLSRVVRVGFTGLCSIVGVAIYWSVIYGVMAFTFDRPSHPPIHRGVWVGIVGFITLLLLLFAAFPLALVVGQLRRFYSKLRFPRLPHGLFDRSDWVPDMFQLLFINGVIWLSPIGITSILWSEFRRIRISTTD</sequence>
<evidence type="ECO:0000256" key="1">
    <source>
        <dbReference type="SAM" id="MobiDB-lite"/>
    </source>
</evidence>
<keyword evidence="2" id="KW-0812">Transmembrane</keyword>
<reference evidence="3" key="1">
    <citation type="submission" date="2023-03" db="EMBL/GenBank/DDBJ databases">
        <title>Massive genome expansion in bonnet fungi (Mycena s.s.) driven by repeated elements and novel gene families across ecological guilds.</title>
        <authorList>
            <consortium name="Lawrence Berkeley National Laboratory"/>
            <person name="Harder C.B."/>
            <person name="Miyauchi S."/>
            <person name="Viragh M."/>
            <person name="Kuo A."/>
            <person name="Thoen E."/>
            <person name="Andreopoulos B."/>
            <person name="Lu D."/>
            <person name="Skrede I."/>
            <person name="Drula E."/>
            <person name="Henrissat B."/>
            <person name="Morin E."/>
            <person name="Kohler A."/>
            <person name="Barry K."/>
            <person name="LaButti K."/>
            <person name="Morin E."/>
            <person name="Salamov A."/>
            <person name="Lipzen A."/>
            <person name="Mereny Z."/>
            <person name="Hegedus B."/>
            <person name="Baldrian P."/>
            <person name="Stursova M."/>
            <person name="Weitz H."/>
            <person name="Taylor A."/>
            <person name="Grigoriev I.V."/>
            <person name="Nagy L.G."/>
            <person name="Martin F."/>
            <person name="Kauserud H."/>
        </authorList>
    </citation>
    <scope>NUCLEOTIDE SEQUENCE</scope>
    <source>
        <strain evidence="3">CBHHK067</strain>
    </source>
</reference>
<feature type="transmembrane region" description="Helical" evidence="2">
    <location>
        <begin position="194"/>
        <end position="216"/>
    </location>
</feature>
<comment type="caution">
    <text evidence="3">The sequence shown here is derived from an EMBL/GenBank/DDBJ whole genome shotgun (WGS) entry which is preliminary data.</text>
</comment>
<organism evidence="3 4">
    <name type="scientific">Mycena rosella</name>
    <name type="common">Pink bonnet</name>
    <name type="synonym">Agaricus rosellus</name>
    <dbReference type="NCBI Taxonomy" id="1033263"/>
    <lineage>
        <taxon>Eukaryota</taxon>
        <taxon>Fungi</taxon>
        <taxon>Dikarya</taxon>
        <taxon>Basidiomycota</taxon>
        <taxon>Agaricomycotina</taxon>
        <taxon>Agaricomycetes</taxon>
        <taxon>Agaricomycetidae</taxon>
        <taxon>Agaricales</taxon>
        <taxon>Marasmiineae</taxon>
        <taxon>Mycenaceae</taxon>
        <taxon>Mycena</taxon>
    </lineage>
</organism>
<dbReference type="EMBL" id="JARKIE010000514">
    <property type="protein sequence ID" value="KAJ7631506.1"/>
    <property type="molecule type" value="Genomic_DNA"/>
</dbReference>
<proteinExistence type="predicted"/>
<feature type="transmembrane region" description="Helical" evidence="2">
    <location>
        <begin position="100"/>
        <end position="129"/>
    </location>
</feature>
<dbReference type="AlphaFoldDB" id="A0AAD7BVH7"/>
<keyword evidence="2" id="KW-0472">Membrane</keyword>
<name>A0AAD7BVH7_MYCRO</name>
<evidence type="ECO:0000256" key="2">
    <source>
        <dbReference type="SAM" id="Phobius"/>
    </source>
</evidence>
<evidence type="ECO:0000313" key="3">
    <source>
        <dbReference type="EMBL" id="KAJ7631506.1"/>
    </source>
</evidence>
<feature type="transmembrane region" description="Helical" evidence="2">
    <location>
        <begin position="141"/>
        <end position="165"/>
    </location>
</feature>
<dbReference type="Proteomes" id="UP001221757">
    <property type="component" value="Unassembled WGS sequence"/>
</dbReference>
<feature type="transmembrane region" description="Helical" evidence="2">
    <location>
        <begin position="35"/>
        <end position="55"/>
    </location>
</feature>
<feature type="region of interest" description="Disordered" evidence="1">
    <location>
        <begin position="1"/>
        <end position="20"/>
    </location>
</feature>
<gene>
    <name evidence="3" type="ORF">B0H17DRAFT_539158</name>
</gene>
<protein>
    <submittedName>
        <fullName evidence="3">Uncharacterized protein</fullName>
    </submittedName>
</protein>
<keyword evidence="4" id="KW-1185">Reference proteome</keyword>
<accession>A0AAD7BVH7</accession>